<feature type="compositionally biased region" description="Polar residues" evidence="1">
    <location>
        <begin position="162"/>
        <end position="178"/>
    </location>
</feature>
<feature type="region of interest" description="Disordered" evidence="1">
    <location>
        <begin position="90"/>
        <end position="134"/>
    </location>
</feature>
<name>A0A9Q0QU28_9MAGN</name>
<keyword evidence="3" id="KW-1185">Reference proteome</keyword>
<protein>
    <submittedName>
        <fullName evidence="2">Uncharacterized protein</fullName>
    </submittedName>
</protein>
<evidence type="ECO:0000256" key="1">
    <source>
        <dbReference type="SAM" id="MobiDB-lite"/>
    </source>
</evidence>
<proteinExistence type="predicted"/>
<dbReference type="AlphaFoldDB" id="A0A9Q0QU28"/>
<reference evidence="2" key="1">
    <citation type="journal article" date="2023" name="Plant J.">
        <title>The genome of the king protea, Protea cynaroides.</title>
        <authorList>
            <person name="Chang J."/>
            <person name="Duong T.A."/>
            <person name="Schoeman C."/>
            <person name="Ma X."/>
            <person name="Roodt D."/>
            <person name="Barker N."/>
            <person name="Li Z."/>
            <person name="Van de Peer Y."/>
            <person name="Mizrachi E."/>
        </authorList>
    </citation>
    <scope>NUCLEOTIDE SEQUENCE</scope>
    <source>
        <tissue evidence="2">Young leaves</tissue>
    </source>
</reference>
<organism evidence="2 3">
    <name type="scientific">Protea cynaroides</name>
    <dbReference type="NCBI Taxonomy" id="273540"/>
    <lineage>
        <taxon>Eukaryota</taxon>
        <taxon>Viridiplantae</taxon>
        <taxon>Streptophyta</taxon>
        <taxon>Embryophyta</taxon>
        <taxon>Tracheophyta</taxon>
        <taxon>Spermatophyta</taxon>
        <taxon>Magnoliopsida</taxon>
        <taxon>Proteales</taxon>
        <taxon>Proteaceae</taxon>
        <taxon>Protea</taxon>
    </lineage>
</organism>
<dbReference type="Proteomes" id="UP001141806">
    <property type="component" value="Unassembled WGS sequence"/>
</dbReference>
<evidence type="ECO:0000313" key="3">
    <source>
        <dbReference type="Proteomes" id="UP001141806"/>
    </source>
</evidence>
<sequence>MLCCLEKANCKYKTELQENDGLRIVADSLIWRRRWSWRNLLRSRPRCRQGIHHCPKLESIPQSNGAVISSKDENQGIYKGGPVLVPGLIPLPAMTTESSSPQKVEKDNNTNDPVQAGEADDNNAPELLQKQEPGEVIREEERSTMMLSNWPDVEPHVDGFSETPQINKGQDSTFQPTNGEDYDGNILQNDIQWGL</sequence>
<dbReference type="EMBL" id="JAMYWD010000005">
    <property type="protein sequence ID" value="KAJ4971923.1"/>
    <property type="molecule type" value="Genomic_DNA"/>
</dbReference>
<accession>A0A9Q0QU28</accession>
<comment type="caution">
    <text evidence="2">The sequence shown here is derived from an EMBL/GenBank/DDBJ whole genome shotgun (WGS) entry which is preliminary data.</text>
</comment>
<gene>
    <name evidence="2" type="ORF">NE237_005022</name>
</gene>
<evidence type="ECO:0000313" key="2">
    <source>
        <dbReference type="EMBL" id="KAJ4971923.1"/>
    </source>
</evidence>
<feature type="region of interest" description="Disordered" evidence="1">
    <location>
        <begin position="155"/>
        <end position="183"/>
    </location>
</feature>